<keyword evidence="1" id="KW-0472">Membrane</keyword>
<evidence type="ECO:0000313" key="2">
    <source>
        <dbReference type="EMBL" id="BAJ62658.1"/>
    </source>
</evidence>
<keyword evidence="1" id="KW-0812">Transmembrane</keyword>
<dbReference type="HOGENOM" id="CLU_192036_0_0_0"/>
<feature type="transmembrane region" description="Helical" evidence="1">
    <location>
        <begin position="58"/>
        <end position="80"/>
    </location>
</feature>
<keyword evidence="3" id="KW-1185">Reference proteome</keyword>
<dbReference type="InParanoid" id="E8N1Q3"/>
<dbReference type="EMBL" id="AP012029">
    <property type="protein sequence ID" value="BAJ62658.1"/>
    <property type="molecule type" value="Genomic_DNA"/>
</dbReference>
<evidence type="ECO:0008006" key="4">
    <source>
        <dbReference type="Google" id="ProtNLM"/>
    </source>
</evidence>
<keyword evidence="1" id="KW-1133">Transmembrane helix</keyword>
<proteinExistence type="predicted"/>
<evidence type="ECO:0000256" key="1">
    <source>
        <dbReference type="SAM" id="Phobius"/>
    </source>
</evidence>
<dbReference type="AlphaFoldDB" id="E8N1Q3"/>
<accession>E8N1Q3</accession>
<dbReference type="KEGG" id="atm:ANT_06240"/>
<protein>
    <recommendedName>
        <fullName evidence="4">DUF83 domain-containing protein</fullName>
    </recommendedName>
</protein>
<sequence>MTRRTIRASEIGAFLYCRRAWWYRLQGVEPQNREVLGEGTAYHLRHGKEVWLASLIRLAGWLFLSGALILLVVGLTLYVLR</sequence>
<dbReference type="Proteomes" id="UP000008922">
    <property type="component" value="Chromosome"/>
</dbReference>
<name>E8N1Q3_ANATU</name>
<dbReference type="RefSeq" id="WP_013559053.1">
    <property type="nucleotide sequence ID" value="NC_014960.1"/>
</dbReference>
<reference evidence="2 3" key="1">
    <citation type="submission" date="2010-12" db="EMBL/GenBank/DDBJ databases">
        <title>Whole genome sequence of Anaerolinea thermophila UNI-1.</title>
        <authorList>
            <person name="Narita-Yamada S."/>
            <person name="Kishi E."/>
            <person name="Watanabe Y."/>
            <person name="Takasaki K."/>
            <person name="Ankai A."/>
            <person name="Oguchi A."/>
            <person name="Fukui S."/>
            <person name="Takahashi M."/>
            <person name="Yashiro I."/>
            <person name="Hosoyama A."/>
            <person name="Sekiguchi Y."/>
            <person name="Hanada S."/>
            <person name="Fujita N."/>
        </authorList>
    </citation>
    <scope>NUCLEOTIDE SEQUENCE [LARGE SCALE GENOMIC DNA]</scope>
    <source>
        <strain evidence="3">DSM 14523 / JCM 11388 / NBRC 100420 / UNI-1</strain>
    </source>
</reference>
<evidence type="ECO:0000313" key="3">
    <source>
        <dbReference type="Proteomes" id="UP000008922"/>
    </source>
</evidence>
<dbReference type="STRING" id="926569.ANT_06240"/>
<gene>
    <name evidence="2" type="ordered locus">ANT_06240</name>
</gene>
<organism evidence="2 3">
    <name type="scientific">Anaerolinea thermophila (strain DSM 14523 / JCM 11388 / NBRC 100420 / UNI-1)</name>
    <dbReference type="NCBI Taxonomy" id="926569"/>
    <lineage>
        <taxon>Bacteria</taxon>
        <taxon>Bacillati</taxon>
        <taxon>Chloroflexota</taxon>
        <taxon>Anaerolineae</taxon>
        <taxon>Anaerolineales</taxon>
        <taxon>Anaerolineaceae</taxon>
        <taxon>Anaerolinea</taxon>
    </lineage>
</organism>
<dbReference type="OrthoDB" id="166668at2"/>